<feature type="compositionally biased region" description="Polar residues" evidence="1">
    <location>
        <begin position="76"/>
        <end position="86"/>
    </location>
</feature>
<evidence type="ECO:0000256" key="1">
    <source>
        <dbReference type="SAM" id="MobiDB-lite"/>
    </source>
</evidence>
<evidence type="ECO:0000313" key="3">
    <source>
        <dbReference type="Proteomes" id="UP000029121"/>
    </source>
</evidence>
<feature type="compositionally biased region" description="Basic and acidic residues" evidence="1">
    <location>
        <begin position="87"/>
        <end position="125"/>
    </location>
</feature>
<dbReference type="Proteomes" id="UP000029121">
    <property type="component" value="Unassembled WGS sequence"/>
</dbReference>
<evidence type="ECO:0000313" key="2">
    <source>
        <dbReference type="EMBL" id="EOA37178.1"/>
    </source>
</evidence>
<accession>R0IJP4</accession>
<dbReference type="PANTHER" id="PTHR35277:SF8">
    <property type="entry name" value="(RAPE) HYPOTHETICAL PROTEIN"/>
    <property type="match status" value="1"/>
</dbReference>
<organism evidence="2 3">
    <name type="scientific">Capsella rubella</name>
    <dbReference type="NCBI Taxonomy" id="81985"/>
    <lineage>
        <taxon>Eukaryota</taxon>
        <taxon>Viridiplantae</taxon>
        <taxon>Streptophyta</taxon>
        <taxon>Embryophyta</taxon>
        <taxon>Tracheophyta</taxon>
        <taxon>Spermatophyta</taxon>
        <taxon>Magnoliopsida</taxon>
        <taxon>eudicotyledons</taxon>
        <taxon>Gunneridae</taxon>
        <taxon>Pentapetalae</taxon>
        <taxon>rosids</taxon>
        <taxon>malvids</taxon>
        <taxon>Brassicales</taxon>
        <taxon>Brassicaceae</taxon>
        <taxon>Camelineae</taxon>
        <taxon>Capsella</taxon>
    </lineage>
</organism>
<dbReference type="AlphaFoldDB" id="R0IJP4"/>
<feature type="region of interest" description="Disordered" evidence="1">
    <location>
        <begin position="62"/>
        <end position="132"/>
    </location>
</feature>
<keyword evidence="3" id="KW-1185">Reference proteome</keyword>
<name>R0IJP4_9BRAS</name>
<gene>
    <name evidence="2" type="ORF">CARUB_v10010545mg</name>
</gene>
<protein>
    <submittedName>
        <fullName evidence="2">Uncharacterized protein</fullName>
    </submittedName>
</protein>
<sequence length="154" mass="17540">MWGKMKDLFLGIGCVIGIDVDKKFAVFKRRRERTFYYNKIRKTHRVVSYPTTHSSILHLHFRGNPITGSKKEPGRSSMTEPKQSFLSEEKKNVNGSSKEERESMFHGNETHGRSEDIDEKTRVGDVKGPGVLGRMKEEVEAIVDAVTPKKSSDK</sequence>
<dbReference type="EMBL" id="KB870805">
    <property type="protein sequence ID" value="EOA37178.1"/>
    <property type="molecule type" value="Genomic_DNA"/>
</dbReference>
<dbReference type="PANTHER" id="PTHR35277">
    <property type="entry name" value="OS09G0363700 PROTEIN"/>
    <property type="match status" value="1"/>
</dbReference>
<dbReference type="STRING" id="81985.R0IJP4"/>
<reference evidence="3" key="1">
    <citation type="journal article" date="2013" name="Nat. Genet.">
        <title>The Capsella rubella genome and the genomic consequences of rapid mating system evolution.</title>
        <authorList>
            <person name="Slotte T."/>
            <person name="Hazzouri K.M."/>
            <person name="Agren J.A."/>
            <person name="Koenig D."/>
            <person name="Maumus F."/>
            <person name="Guo Y.L."/>
            <person name="Steige K."/>
            <person name="Platts A.E."/>
            <person name="Escobar J.S."/>
            <person name="Newman L.K."/>
            <person name="Wang W."/>
            <person name="Mandakova T."/>
            <person name="Vello E."/>
            <person name="Smith L.M."/>
            <person name="Henz S.R."/>
            <person name="Steffen J."/>
            <person name="Takuno S."/>
            <person name="Brandvain Y."/>
            <person name="Coop G."/>
            <person name="Andolfatto P."/>
            <person name="Hu T.T."/>
            <person name="Blanchette M."/>
            <person name="Clark R.M."/>
            <person name="Quesneville H."/>
            <person name="Nordborg M."/>
            <person name="Gaut B.S."/>
            <person name="Lysak M.A."/>
            <person name="Jenkins J."/>
            <person name="Grimwood J."/>
            <person name="Chapman J."/>
            <person name="Prochnik S."/>
            <person name="Shu S."/>
            <person name="Rokhsar D."/>
            <person name="Schmutz J."/>
            <person name="Weigel D."/>
            <person name="Wright S.I."/>
        </authorList>
    </citation>
    <scope>NUCLEOTIDE SEQUENCE [LARGE SCALE GENOMIC DNA]</scope>
    <source>
        <strain evidence="3">cv. Monte Gargano</strain>
    </source>
</reference>
<proteinExistence type="predicted"/>